<proteinExistence type="predicted"/>
<name>A0AAF0J289_9BASI</name>
<dbReference type="PROSITE" id="PS50003">
    <property type="entry name" value="PH_DOMAIN"/>
    <property type="match status" value="1"/>
</dbReference>
<evidence type="ECO:0000313" key="3">
    <source>
        <dbReference type="EMBL" id="WFD26679.1"/>
    </source>
</evidence>
<feature type="region of interest" description="Disordered" evidence="1">
    <location>
        <begin position="91"/>
        <end position="115"/>
    </location>
</feature>
<gene>
    <name evidence="3" type="ORF">MNAN1_001664</name>
</gene>
<dbReference type="InterPro" id="IPR011993">
    <property type="entry name" value="PH-like_dom_sf"/>
</dbReference>
<feature type="region of interest" description="Disordered" evidence="1">
    <location>
        <begin position="1"/>
        <end position="44"/>
    </location>
</feature>
<dbReference type="InterPro" id="IPR001849">
    <property type="entry name" value="PH_domain"/>
</dbReference>
<feature type="region of interest" description="Disordered" evidence="1">
    <location>
        <begin position="449"/>
        <end position="468"/>
    </location>
</feature>
<feature type="compositionally biased region" description="Polar residues" evidence="1">
    <location>
        <begin position="1"/>
        <end position="11"/>
    </location>
</feature>
<feature type="region of interest" description="Disordered" evidence="1">
    <location>
        <begin position="558"/>
        <end position="584"/>
    </location>
</feature>
<sequence length="584" mass="64773">MASYATLSTEASGDRDLDGSESEVGDSESSEGPMRTEAPAPPPFLYPVPHTMAAQVQAEAVSAATPRARTFNESITSEHPHMQTTTYLPSPIRTTFARPPTQRNFSRRTPMGSQVGTPMEHHIGSDYFAFSPRQMQKLSAMSQAGRPEQGPDSVPLTPSAIAYRRSSTVGMPTMWMTSHSNAPSAATTPTAASFAQRAAGTAANPSMYFAAPGFGMSSVHSSRNNSPRMSRHPKLENSPTASNFRLDPAPAGPLWKRRMEYKHPSKTVYGFQTKDDELAEEQELAEQEDSMPSDKPDPMFALPRKVTPMSSRRSSLKVMDGMEKLPPYTCTVHVEGYLPRKMELMAPGQPARDRGWESLYFVLHGTVLHVYKTDISLLYTKTVTPETVWGLTRSPHVHTVPLNESLHEDEMSKGEELDKRDAVAHMNTGTGLEALISKSLDVKSFSHSMLSSSSTSDRSVKPTTSHLSDEELTQLIHKTLQEQRIHSYSMERAQCGLAADYTKRQHVVRLKIAGEQFLIQTRNNFHVVDWIEAIQTSANVCMDLDSRPMPSFITLPRRRRRRHGGEAVSLNHHNHSNNHAVHAS</sequence>
<feature type="domain" description="PH" evidence="2">
    <location>
        <begin position="331"/>
        <end position="539"/>
    </location>
</feature>
<feature type="compositionally biased region" description="Acidic residues" evidence="1">
    <location>
        <begin position="279"/>
        <end position="291"/>
    </location>
</feature>
<evidence type="ECO:0000256" key="1">
    <source>
        <dbReference type="SAM" id="MobiDB-lite"/>
    </source>
</evidence>
<dbReference type="Proteomes" id="UP001213623">
    <property type="component" value="Chromosome 3"/>
</dbReference>
<dbReference type="SUPFAM" id="SSF50729">
    <property type="entry name" value="PH domain-like"/>
    <property type="match status" value="1"/>
</dbReference>
<dbReference type="PANTHER" id="PTHR37283:SF1">
    <property type="entry name" value="PH DOMAIN-CONTAINING PROTEIN YHR131C"/>
    <property type="match status" value="1"/>
</dbReference>
<keyword evidence="4" id="KW-1185">Reference proteome</keyword>
<protein>
    <recommendedName>
        <fullName evidence="2">PH domain-containing protein</fullName>
    </recommendedName>
</protein>
<feature type="compositionally biased region" description="Low complexity" evidence="1">
    <location>
        <begin position="567"/>
        <end position="584"/>
    </location>
</feature>
<feature type="region of interest" description="Disordered" evidence="1">
    <location>
        <begin position="218"/>
        <end position="248"/>
    </location>
</feature>
<feature type="region of interest" description="Disordered" evidence="1">
    <location>
        <begin position="279"/>
        <end position="315"/>
    </location>
</feature>
<dbReference type="EMBL" id="CP119894">
    <property type="protein sequence ID" value="WFD26679.1"/>
    <property type="molecule type" value="Genomic_DNA"/>
</dbReference>
<reference evidence="3" key="1">
    <citation type="submission" date="2023-03" db="EMBL/GenBank/DDBJ databases">
        <title>Mating type loci evolution in Malassezia.</title>
        <authorList>
            <person name="Coelho M.A."/>
        </authorList>
    </citation>
    <scope>NUCLEOTIDE SEQUENCE</scope>
    <source>
        <strain evidence="3">CBS 9557</strain>
    </source>
</reference>
<organism evidence="3 4">
    <name type="scientific">Malassezia nana</name>
    <dbReference type="NCBI Taxonomy" id="180528"/>
    <lineage>
        <taxon>Eukaryota</taxon>
        <taxon>Fungi</taxon>
        <taxon>Dikarya</taxon>
        <taxon>Basidiomycota</taxon>
        <taxon>Ustilaginomycotina</taxon>
        <taxon>Malasseziomycetes</taxon>
        <taxon>Malasseziales</taxon>
        <taxon>Malasseziaceae</taxon>
        <taxon>Malassezia</taxon>
    </lineage>
</organism>
<dbReference type="PANTHER" id="PTHR37283">
    <property type="entry name" value="PH DOMAIN-CONTAINING PROTEIN YHR131C"/>
    <property type="match status" value="1"/>
</dbReference>
<accession>A0AAF0J289</accession>
<dbReference type="AlphaFoldDB" id="A0AAF0J289"/>
<evidence type="ECO:0000313" key="4">
    <source>
        <dbReference type="Proteomes" id="UP001213623"/>
    </source>
</evidence>
<feature type="compositionally biased region" description="Polar residues" evidence="1">
    <location>
        <begin position="218"/>
        <end position="228"/>
    </location>
</feature>
<feature type="compositionally biased region" description="Acidic residues" evidence="1">
    <location>
        <begin position="19"/>
        <end position="29"/>
    </location>
</feature>
<dbReference type="SMART" id="SM00233">
    <property type="entry name" value="PH"/>
    <property type="match status" value="1"/>
</dbReference>
<dbReference type="Gene3D" id="2.30.29.30">
    <property type="entry name" value="Pleckstrin-homology domain (PH domain)/Phosphotyrosine-binding domain (PTB)"/>
    <property type="match status" value="1"/>
</dbReference>
<evidence type="ECO:0000259" key="2">
    <source>
        <dbReference type="PROSITE" id="PS50003"/>
    </source>
</evidence>